<dbReference type="Proteomes" id="UP001261125">
    <property type="component" value="Unassembled WGS sequence"/>
</dbReference>
<evidence type="ECO:0000313" key="5">
    <source>
        <dbReference type="EMBL" id="MDU0345230.1"/>
    </source>
</evidence>
<keyword evidence="3" id="KW-0804">Transcription</keyword>
<dbReference type="Pfam" id="PF00392">
    <property type="entry name" value="GntR"/>
    <property type="match status" value="1"/>
</dbReference>
<dbReference type="Pfam" id="PF07729">
    <property type="entry name" value="FCD"/>
    <property type="match status" value="1"/>
</dbReference>
<reference evidence="5 6" key="1">
    <citation type="submission" date="2023-09" db="EMBL/GenBank/DDBJ databases">
        <title>Microbacterium fusihabitans sp. nov., Microbacterium phycihabitans sp. nov., and Microbacterium cervinum sp. nov., isolated from dried seaweeds of beach.</title>
        <authorList>
            <person name="Lee S.D."/>
        </authorList>
    </citation>
    <scope>NUCLEOTIDE SEQUENCE [LARGE SCALE GENOMIC DNA]</scope>
    <source>
        <strain evidence="5 6">KSW2-29</strain>
    </source>
</reference>
<dbReference type="InterPro" id="IPR008920">
    <property type="entry name" value="TF_FadR/GntR_C"/>
</dbReference>
<evidence type="ECO:0000259" key="4">
    <source>
        <dbReference type="PROSITE" id="PS50949"/>
    </source>
</evidence>
<proteinExistence type="predicted"/>
<protein>
    <submittedName>
        <fullName evidence="5">FCD domain-containing protein</fullName>
    </submittedName>
</protein>
<comment type="caution">
    <text evidence="5">The sequence shown here is derived from an EMBL/GenBank/DDBJ whole genome shotgun (WGS) entry which is preliminary data.</text>
</comment>
<dbReference type="PRINTS" id="PR00035">
    <property type="entry name" value="HTHGNTR"/>
</dbReference>
<evidence type="ECO:0000256" key="1">
    <source>
        <dbReference type="ARBA" id="ARBA00023015"/>
    </source>
</evidence>
<gene>
    <name evidence="5" type="ORF">RWH44_05890</name>
</gene>
<dbReference type="InterPro" id="IPR000524">
    <property type="entry name" value="Tscrpt_reg_HTH_GntR"/>
</dbReference>
<dbReference type="SMART" id="SM00345">
    <property type="entry name" value="HTH_GNTR"/>
    <property type="match status" value="1"/>
</dbReference>
<dbReference type="EMBL" id="JAWDIT010000002">
    <property type="protein sequence ID" value="MDU0345230.1"/>
    <property type="molecule type" value="Genomic_DNA"/>
</dbReference>
<name>A0ABU3SK97_9MICO</name>
<keyword evidence="6" id="KW-1185">Reference proteome</keyword>
<dbReference type="Gene3D" id="1.10.10.10">
    <property type="entry name" value="Winged helix-like DNA-binding domain superfamily/Winged helix DNA-binding domain"/>
    <property type="match status" value="1"/>
</dbReference>
<evidence type="ECO:0000256" key="3">
    <source>
        <dbReference type="ARBA" id="ARBA00023163"/>
    </source>
</evidence>
<keyword evidence="1" id="KW-0805">Transcription regulation</keyword>
<keyword evidence="2" id="KW-0238">DNA-binding</keyword>
<sequence>MPGALEGFVADIVALAVAEDGTTARRLPPERDLVEALGISRGALREHLLVLERLGFLTRVQGRGTYLDTPRDDFVRSYFTISREFGHLTDEQFAESRMMLEETAAGAAAERASADVVTELRELVDRMIAATRAGEHDEALAADIAFHRRLQLAVENPVMHLLHEGLSHVLSETIRVRRLEAVAVEVPDADGTLRTDSVHYPIVDAIEAGDPAAARAAMREHFRNWQNLGLVSDR</sequence>
<evidence type="ECO:0000313" key="6">
    <source>
        <dbReference type="Proteomes" id="UP001261125"/>
    </source>
</evidence>
<accession>A0ABU3SK97</accession>
<dbReference type="InterPro" id="IPR036388">
    <property type="entry name" value="WH-like_DNA-bd_sf"/>
</dbReference>
<organism evidence="5 6">
    <name type="scientific">Microbacterium phycohabitans</name>
    <dbReference type="NCBI Taxonomy" id="3075993"/>
    <lineage>
        <taxon>Bacteria</taxon>
        <taxon>Bacillati</taxon>
        <taxon>Actinomycetota</taxon>
        <taxon>Actinomycetes</taxon>
        <taxon>Micrococcales</taxon>
        <taxon>Microbacteriaceae</taxon>
        <taxon>Microbacterium</taxon>
    </lineage>
</organism>
<dbReference type="RefSeq" id="WP_298876516.1">
    <property type="nucleotide sequence ID" value="NZ_JAWDIT010000002.1"/>
</dbReference>
<dbReference type="PROSITE" id="PS50949">
    <property type="entry name" value="HTH_GNTR"/>
    <property type="match status" value="1"/>
</dbReference>
<evidence type="ECO:0000256" key="2">
    <source>
        <dbReference type="ARBA" id="ARBA00023125"/>
    </source>
</evidence>
<dbReference type="SUPFAM" id="SSF48008">
    <property type="entry name" value="GntR ligand-binding domain-like"/>
    <property type="match status" value="1"/>
</dbReference>
<feature type="domain" description="HTH gntR-type" evidence="4">
    <location>
        <begin position="2"/>
        <end position="70"/>
    </location>
</feature>
<dbReference type="PANTHER" id="PTHR43537:SF5">
    <property type="entry name" value="UXU OPERON TRANSCRIPTIONAL REGULATOR"/>
    <property type="match status" value="1"/>
</dbReference>
<dbReference type="SMART" id="SM00895">
    <property type="entry name" value="FCD"/>
    <property type="match status" value="1"/>
</dbReference>
<dbReference type="SUPFAM" id="SSF46785">
    <property type="entry name" value="Winged helix' DNA-binding domain"/>
    <property type="match status" value="1"/>
</dbReference>
<dbReference type="Gene3D" id="1.20.120.530">
    <property type="entry name" value="GntR ligand-binding domain-like"/>
    <property type="match status" value="1"/>
</dbReference>
<dbReference type="PANTHER" id="PTHR43537">
    <property type="entry name" value="TRANSCRIPTIONAL REGULATOR, GNTR FAMILY"/>
    <property type="match status" value="1"/>
</dbReference>
<dbReference type="InterPro" id="IPR011711">
    <property type="entry name" value="GntR_C"/>
</dbReference>
<dbReference type="InterPro" id="IPR036390">
    <property type="entry name" value="WH_DNA-bd_sf"/>
</dbReference>